<organism evidence="3 4">
    <name type="scientific">Chiloscyllium punctatum</name>
    <name type="common">Brownbanded bambooshark</name>
    <name type="synonym">Hemiscyllium punctatum</name>
    <dbReference type="NCBI Taxonomy" id="137246"/>
    <lineage>
        <taxon>Eukaryota</taxon>
        <taxon>Metazoa</taxon>
        <taxon>Chordata</taxon>
        <taxon>Craniata</taxon>
        <taxon>Vertebrata</taxon>
        <taxon>Chondrichthyes</taxon>
        <taxon>Elasmobranchii</taxon>
        <taxon>Galeomorphii</taxon>
        <taxon>Galeoidea</taxon>
        <taxon>Orectolobiformes</taxon>
        <taxon>Hemiscylliidae</taxon>
        <taxon>Chiloscyllium</taxon>
    </lineage>
</organism>
<feature type="compositionally biased region" description="Low complexity" evidence="1">
    <location>
        <begin position="293"/>
        <end position="302"/>
    </location>
</feature>
<comment type="caution">
    <text evidence="3">The sequence shown here is derived from an EMBL/GenBank/DDBJ whole genome shotgun (WGS) entry which is preliminary data.</text>
</comment>
<feature type="compositionally biased region" description="Basic residues" evidence="1">
    <location>
        <begin position="365"/>
        <end position="378"/>
    </location>
</feature>
<feature type="compositionally biased region" description="Low complexity" evidence="1">
    <location>
        <begin position="314"/>
        <end position="323"/>
    </location>
</feature>
<feature type="compositionally biased region" description="Polar residues" evidence="1">
    <location>
        <begin position="328"/>
        <end position="355"/>
    </location>
</feature>
<accession>A0A401S3Q3</accession>
<evidence type="ECO:0000313" key="3">
    <source>
        <dbReference type="EMBL" id="GCC24979.1"/>
    </source>
</evidence>
<sequence>MQRRRSTEGGDAYNPSAELARSGVKLKLPERRRRHSANHEEPPYFSICINLGDVPPEKVNATITGRTVNINGERVELIEETDGMIRRNYQGFSNTFNIPPEVDIDTLNLTICEQHTLLVEAEYLEDAAVLEEYVPRSPSGQMVPRHSRLKSFHKMNASEPERQDLKLSRIRDSWEDLGDDSLYDSSPYQSLHTAPSSLHRNVRSSADVSRRSSLEKDSRIHGDRRGSDRRESERRGSRDRQGESKRSIHNAEDVQRSSHIDRKSSLTAPAYSSHRSLRVSNPTPESSSEDSESPAFSSEISSTDTSKHTVFDKATSTASISTSDIDHQASTTEAARRPSTTPGQACQYKQRSQSARPGPVPSSAHWKRSKHYPRTSKKGHKIRFASFPFCCCPRLF</sequence>
<dbReference type="InterPro" id="IPR008978">
    <property type="entry name" value="HSP20-like_chaperone"/>
</dbReference>
<gene>
    <name evidence="3" type="ORF">chiPu_0003382</name>
</gene>
<evidence type="ECO:0000256" key="1">
    <source>
        <dbReference type="SAM" id="MobiDB-lite"/>
    </source>
</evidence>
<dbReference type="InterPro" id="IPR002068">
    <property type="entry name" value="A-crystallin/Hsp20_dom"/>
</dbReference>
<feature type="compositionally biased region" description="Polar residues" evidence="1">
    <location>
        <begin position="185"/>
        <end position="199"/>
    </location>
</feature>
<feature type="domain" description="SHSP" evidence="2">
    <location>
        <begin position="40"/>
        <end position="123"/>
    </location>
</feature>
<evidence type="ECO:0000259" key="2">
    <source>
        <dbReference type="Pfam" id="PF00011"/>
    </source>
</evidence>
<dbReference type="SUPFAM" id="SSF49764">
    <property type="entry name" value="HSP20-like chaperones"/>
    <property type="match status" value="1"/>
</dbReference>
<reference evidence="3 4" key="1">
    <citation type="journal article" date="2018" name="Nat. Ecol. Evol.">
        <title>Shark genomes provide insights into elasmobranch evolution and the origin of vertebrates.</title>
        <authorList>
            <person name="Hara Y"/>
            <person name="Yamaguchi K"/>
            <person name="Onimaru K"/>
            <person name="Kadota M"/>
            <person name="Koyanagi M"/>
            <person name="Keeley SD"/>
            <person name="Tatsumi K"/>
            <person name="Tanaka K"/>
            <person name="Motone F"/>
            <person name="Kageyama Y"/>
            <person name="Nozu R"/>
            <person name="Adachi N"/>
            <person name="Nishimura O"/>
            <person name="Nakagawa R"/>
            <person name="Tanegashima C"/>
            <person name="Kiyatake I"/>
            <person name="Matsumoto R"/>
            <person name="Murakumo K"/>
            <person name="Nishida K"/>
            <person name="Terakita A"/>
            <person name="Kuratani S"/>
            <person name="Sato K"/>
            <person name="Hyodo S Kuraku.S."/>
        </authorList>
    </citation>
    <scope>NUCLEOTIDE SEQUENCE [LARGE SCALE GENOMIC DNA]</scope>
</reference>
<dbReference type="OrthoDB" id="1431247at2759"/>
<evidence type="ECO:0000313" key="4">
    <source>
        <dbReference type="Proteomes" id="UP000287033"/>
    </source>
</evidence>
<dbReference type="EMBL" id="BEZZ01000072">
    <property type="protein sequence ID" value="GCC24979.1"/>
    <property type="molecule type" value="Genomic_DNA"/>
</dbReference>
<dbReference type="AlphaFoldDB" id="A0A401S3Q3"/>
<keyword evidence="4" id="KW-1185">Reference proteome</keyword>
<dbReference type="Proteomes" id="UP000287033">
    <property type="component" value="Unassembled WGS sequence"/>
</dbReference>
<dbReference type="Pfam" id="PF00011">
    <property type="entry name" value="HSP20"/>
    <property type="match status" value="1"/>
</dbReference>
<feature type="compositionally biased region" description="Basic and acidic residues" evidence="1">
    <location>
        <begin position="208"/>
        <end position="264"/>
    </location>
</feature>
<proteinExistence type="predicted"/>
<name>A0A401S3Q3_CHIPU</name>
<protein>
    <recommendedName>
        <fullName evidence="2">SHSP domain-containing protein</fullName>
    </recommendedName>
</protein>
<feature type="region of interest" description="Disordered" evidence="1">
    <location>
        <begin position="185"/>
        <end position="378"/>
    </location>
</feature>
<dbReference type="Gene3D" id="2.60.40.790">
    <property type="match status" value="1"/>
</dbReference>